<name>A0A852ZS99_9ACTN</name>
<accession>A0A852ZS99</accession>
<dbReference type="EMBL" id="JACBZD010000001">
    <property type="protein sequence ID" value="NYI05263.1"/>
    <property type="molecule type" value="Genomic_DNA"/>
</dbReference>
<reference evidence="2 3" key="1">
    <citation type="submission" date="2020-07" db="EMBL/GenBank/DDBJ databases">
        <title>Sequencing the genomes of 1000 actinobacteria strains.</title>
        <authorList>
            <person name="Klenk H.-P."/>
        </authorList>
    </citation>
    <scope>NUCLEOTIDE SEQUENCE [LARGE SCALE GENOMIC DNA]</scope>
    <source>
        <strain evidence="2 3">DSM 42178</strain>
    </source>
</reference>
<keyword evidence="1" id="KW-1133">Transmembrane helix</keyword>
<keyword evidence="1" id="KW-0472">Membrane</keyword>
<organism evidence="2 3">
    <name type="scientific">Allostreptomyces psammosilenae</name>
    <dbReference type="NCBI Taxonomy" id="1892865"/>
    <lineage>
        <taxon>Bacteria</taxon>
        <taxon>Bacillati</taxon>
        <taxon>Actinomycetota</taxon>
        <taxon>Actinomycetes</taxon>
        <taxon>Kitasatosporales</taxon>
        <taxon>Streptomycetaceae</taxon>
        <taxon>Allostreptomyces</taxon>
    </lineage>
</organism>
<keyword evidence="3" id="KW-1185">Reference proteome</keyword>
<dbReference type="AlphaFoldDB" id="A0A852ZS99"/>
<evidence type="ECO:0000313" key="3">
    <source>
        <dbReference type="Proteomes" id="UP000567795"/>
    </source>
</evidence>
<gene>
    <name evidence="2" type="ORF">FHU37_002206</name>
</gene>
<feature type="transmembrane region" description="Helical" evidence="1">
    <location>
        <begin position="61"/>
        <end position="83"/>
    </location>
</feature>
<comment type="caution">
    <text evidence="2">The sequence shown here is derived from an EMBL/GenBank/DDBJ whole genome shotgun (WGS) entry which is preliminary data.</text>
</comment>
<sequence>MSGAEGGGEVTVELISLRRTVEVGFTRIDGQLALLVQRSDRTDREIEEHDRRISSLERSRWPLPALGALTGIAGAVAALLALIQG</sequence>
<evidence type="ECO:0000313" key="2">
    <source>
        <dbReference type="EMBL" id="NYI05263.1"/>
    </source>
</evidence>
<evidence type="ECO:0000256" key="1">
    <source>
        <dbReference type="SAM" id="Phobius"/>
    </source>
</evidence>
<dbReference type="RefSeq" id="WP_179814030.1">
    <property type="nucleotide sequence ID" value="NZ_JACBZD010000001.1"/>
</dbReference>
<proteinExistence type="predicted"/>
<keyword evidence="1" id="KW-0812">Transmembrane</keyword>
<dbReference type="Proteomes" id="UP000567795">
    <property type="component" value="Unassembled WGS sequence"/>
</dbReference>
<protein>
    <submittedName>
        <fullName evidence="2">Uncharacterized protein</fullName>
    </submittedName>
</protein>